<sequence length="519" mass="54548">QASGGGGYRSGGGGRIAVIGYTQDQFTGTWGATGTLWRKSLDNQVAISITNGESLNITETGNSYSQIDLYNSSINFDLADNNVAITSTVRLQSNSNFTISSNTNATIHYLETTTNSNFRVSSDSNVTIDQANINGSKLYNSGIISIEEIYFKDSYLYNYGMMIIPDFNAENILTSTLYNYKTGSLEIVSNRVILGASVYLYKDGDIHGEGENLNTLDSMTLLSGSYLSHLQGNLSGLSFEIKNLLDVQSGGQINVTGRGYKGGHYNSEIGTSSMYGQTRGIDGIATTEGGATGRSGGSYGGTGASYSGGTNTIYGSMFYPTDLGSGGAVSTQSTGYYGGYGGGKVDIIAKDMNIDGGIYSYGSNGDSNYGGGGSGGSILLRLNGGKFSGTGRIQASGGGGYRSGGGGRIAVIGYTQDQFTGTWGATGTLWRKSLDNQVAISITNGESLNITETGNSYSQIDLYNSSINFDLADNNVAITSTVRLQSNSNFTISSNTNATIHYLETTTNSNFRVSSDSNV</sequence>
<feature type="non-terminal residue" evidence="1">
    <location>
        <position position="1"/>
    </location>
</feature>
<evidence type="ECO:0000313" key="2">
    <source>
        <dbReference type="Proteomes" id="UP000189670"/>
    </source>
</evidence>
<name>A0A1V1NV03_9BACT</name>
<organism evidence="1 2">
    <name type="scientific">Candidatus Magnetoglobus multicellularis str. Araruama</name>
    <dbReference type="NCBI Taxonomy" id="890399"/>
    <lineage>
        <taxon>Bacteria</taxon>
        <taxon>Pseudomonadati</taxon>
        <taxon>Thermodesulfobacteriota</taxon>
        <taxon>Desulfobacteria</taxon>
        <taxon>Desulfobacterales</taxon>
        <taxon>Desulfobacteraceae</taxon>
        <taxon>Candidatus Magnetoglobus</taxon>
    </lineage>
</organism>
<accession>A0A1V1NV03</accession>
<dbReference type="Proteomes" id="UP000189670">
    <property type="component" value="Unassembled WGS sequence"/>
</dbReference>
<protein>
    <submittedName>
        <fullName evidence="1">Uncharacterized protein</fullName>
    </submittedName>
</protein>
<evidence type="ECO:0000313" key="1">
    <source>
        <dbReference type="EMBL" id="ETR66410.1"/>
    </source>
</evidence>
<dbReference type="EMBL" id="ATBP01002006">
    <property type="protein sequence ID" value="ETR66410.1"/>
    <property type="molecule type" value="Genomic_DNA"/>
</dbReference>
<reference evidence="2" key="1">
    <citation type="submission" date="2012-11" db="EMBL/GenBank/DDBJ databases">
        <authorList>
            <person name="Lucero-Rivera Y.E."/>
            <person name="Tovar-Ramirez D."/>
        </authorList>
    </citation>
    <scope>NUCLEOTIDE SEQUENCE [LARGE SCALE GENOMIC DNA]</scope>
    <source>
        <strain evidence="2">Araruama</strain>
    </source>
</reference>
<dbReference type="AlphaFoldDB" id="A0A1V1NV03"/>
<comment type="caution">
    <text evidence="1">The sequence shown here is derived from an EMBL/GenBank/DDBJ whole genome shotgun (WGS) entry which is preliminary data.</text>
</comment>
<gene>
    <name evidence="1" type="ORF">OMM_12831</name>
</gene>
<feature type="non-terminal residue" evidence="1">
    <location>
        <position position="519"/>
    </location>
</feature>
<proteinExistence type="predicted"/>